<accession>A0AAV7PNX9</accession>
<dbReference type="AlphaFoldDB" id="A0AAV7PNX9"/>
<evidence type="ECO:0000313" key="1">
    <source>
        <dbReference type="EMBL" id="KAJ1130002.1"/>
    </source>
</evidence>
<comment type="caution">
    <text evidence="1">The sequence shown here is derived from an EMBL/GenBank/DDBJ whole genome shotgun (WGS) entry which is preliminary data.</text>
</comment>
<sequence>MLIGDYQFLGAWPSSQDGARLIARLRRGQQQIIGARGSGNLAEREGARLQSVGCATEAGSPGAWQPALGPGTGMVMRIRWRLRQSPGGDAEKGACPRPAGDALRGARRGAPACWRSGGVRGLIAAGVWA</sequence>
<reference evidence="1" key="1">
    <citation type="journal article" date="2022" name="bioRxiv">
        <title>Sequencing and chromosome-scale assembly of the giantPleurodeles waltlgenome.</title>
        <authorList>
            <person name="Brown T."/>
            <person name="Elewa A."/>
            <person name="Iarovenko S."/>
            <person name="Subramanian E."/>
            <person name="Araus A.J."/>
            <person name="Petzold A."/>
            <person name="Susuki M."/>
            <person name="Suzuki K.-i.T."/>
            <person name="Hayashi T."/>
            <person name="Toyoda A."/>
            <person name="Oliveira C."/>
            <person name="Osipova E."/>
            <person name="Leigh N.D."/>
            <person name="Simon A."/>
            <person name="Yun M.H."/>
        </authorList>
    </citation>
    <scope>NUCLEOTIDE SEQUENCE</scope>
    <source>
        <strain evidence="1">20211129_DDA</strain>
        <tissue evidence="1">Liver</tissue>
    </source>
</reference>
<dbReference type="EMBL" id="JANPWB010000011">
    <property type="protein sequence ID" value="KAJ1130002.1"/>
    <property type="molecule type" value="Genomic_DNA"/>
</dbReference>
<gene>
    <name evidence="1" type="ORF">NDU88_008361</name>
</gene>
<name>A0AAV7PNX9_PLEWA</name>
<proteinExistence type="predicted"/>
<evidence type="ECO:0000313" key="2">
    <source>
        <dbReference type="Proteomes" id="UP001066276"/>
    </source>
</evidence>
<protein>
    <submittedName>
        <fullName evidence="1">Uncharacterized protein</fullName>
    </submittedName>
</protein>
<keyword evidence="2" id="KW-1185">Reference proteome</keyword>
<dbReference type="Proteomes" id="UP001066276">
    <property type="component" value="Chromosome 7"/>
</dbReference>
<organism evidence="1 2">
    <name type="scientific">Pleurodeles waltl</name>
    <name type="common">Iberian ribbed newt</name>
    <dbReference type="NCBI Taxonomy" id="8319"/>
    <lineage>
        <taxon>Eukaryota</taxon>
        <taxon>Metazoa</taxon>
        <taxon>Chordata</taxon>
        <taxon>Craniata</taxon>
        <taxon>Vertebrata</taxon>
        <taxon>Euteleostomi</taxon>
        <taxon>Amphibia</taxon>
        <taxon>Batrachia</taxon>
        <taxon>Caudata</taxon>
        <taxon>Salamandroidea</taxon>
        <taxon>Salamandridae</taxon>
        <taxon>Pleurodelinae</taxon>
        <taxon>Pleurodeles</taxon>
    </lineage>
</organism>